<sequence>MKLIYITFLLFFGLIHSQEIDSSRIECKYFTKFLIDTTDISTSKEEMTSLLIGDRISLFKSDAKATFDSLSRNNVAESMRKGGNIVIDFSNIPKAYFIQEVLYKKNKATIYDKILKNVFAFESQNKINWKLIDETKTISNYICKKAVGKYGKRIVTAWYTQEIPFQEGPYNFKGLPGLIVEAYDDKNFYHFILKSLKKINKPIIPIKDCIETDYTKFSKKRHDFKEDPIGAFNVATGRTVTKDQQARIIKLHQSKNNYLE</sequence>
<accession>A0ABT2ISV9</accession>
<dbReference type="RefSeq" id="WP_259838257.1">
    <property type="nucleotide sequence ID" value="NZ_JAOAMU010000002.1"/>
</dbReference>
<dbReference type="NCBIfam" id="TIGR01200">
    <property type="entry name" value="GLPGLI"/>
    <property type="match status" value="1"/>
</dbReference>
<proteinExistence type="predicted"/>
<protein>
    <submittedName>
        <fullName evidence="1">GLPGLI family protein</fullName>
    </submittedName>
</protein>
<evidence type="ECO:0000313" key="2">
    <source>
        <dbReference type="Proteomes" id="UP001525566"/>
    </source>
</evidence>
<gene>
    <name evidence="1" type="ORF">N0B48_08505</name>
</gene>
<keyword evidence="2" id="KW-1185">Reference proteome</keyword>
<dbReference type="EMBL" id="JAOAMU010000002">
    <property type="protein sequence ID" value="MCT2561924.1"/>
    <property type="molecule type" value="Genomic_DNA"/>
</dbReference>
<evidence type="ECO:0000313" key="1">
    <source>
        <dbReference type="EMBL" id="MCT2561924.1"/>
    </source>
</evidence>
<comment type="caution">
    <text evidence="1">The sequence shown here is derived from an EMBL/GenBank/DDBJ whole genome shotgun (WGS) entry which is preliminary data.</text>
</comment>
<dbReference type="InterPro" id="IPR005901">
    <property type="entry name" value="GLPGLI"/>
</dbReference>
<reference evidence="1 2" key="1">
    <citation type="submission" date="2022-09" db="EMBL/GenBank/DDBJ databases">
        <title>Chryseobacterium oleae sp.nov., isolated from the inter-root soil of Pyrola calliantha H. Andr. in Tibet.</title>
        <authorList>
            <person name="Li Z."/>
        </authorList>
    </citation>
    <scope>NUCLEOTIDE SEQUENCE [LARGE SCALE GENOMIC DNA]</scope>
    <source>
        <strain evidence="2">pc1-10</strain>
    </source>
</reference>
<name>A0ABT2ISV9_9FLAO</name>
<dbReference type="Pfam" id="PF09697">
    <property type="entry name" value="Porph_ging"/>
    <property type="match status" value="1"/>
</dbReference>
<dbReference type="Proteomes" id="UP001525566">
    <property type="component" value="Unassembled WGS sequence"/>
</dbReference>
<organism evidence="1 2">
    <name type="scientific">Chryseobacterium herbae</name>
    <dbReference type="NCBI Taxonomy" id="2976476"/>
    <lineage>
        <taxon>Bacteria</taxon>
        <taxon>Pseudomonadati</taxon>
        <taxon>Bacteroidota</taxon>
        <taxon>Flavobacteriia</taxon>
        <taxon>Flavobacteriales</taxon>
        <taxon>Weeksellaceae</taxon>
        <taxon>Chryseobacterium group</taxon>
        <taxon>Chryseobacterium</taxon>
    </lineage>
</organism>